<dbReference type="AlphaFoldDB" id="A0A918JCB9"/>
<evidence type="ECO:0000256" key="1">
    <source>
        <dbReference type="SAM" id="SignalP"/>
    </source>
</evidence>
<sequence length="282" mass="28327">MKPIRTLARPAAAGTLAAAVLVLSGAGSAKAATGTPAVPRAYSAGQLADARAVAGSDATLGVLRRFFAKAPGHDGAGTSRGAAQAAPRLTGASTTVYTLNADFVAGREGAPVAKPAFVASDALCADGRRASVWSVRTKRGWQVVNIATGTDETTYAAKAHGRGTVFREPQINAWYVLRGDRVLPLNTEARAAVGGHGTTVAGYRRHVHSSYGSRLAGSAYDREGYAGGFGESSVRAAAAAATDGRDSGTDAGTLAGLGTAGAALTLGAALVGRRLLKGPGVR</sequence>
<reference evidence="2" key="1">
    <citation type="journal article" date="2014" name="Int. J. Syst. Evol. Microbiol.">
        <title>Complete genome sequence of Corynebacterium casei LMG S-19264T (=DSM 44701T), isolated from a smear-ripened cheese.</title>
        <authorList>
            <consortium name="US DOE Joint Genome Institute (JGI-PGF)"/>
            <person name="Walter F."/>
            <person name="Albersmeier A."/>
            <person name="Kalinowski J."/>
            <person name="Ruckert C."/>
        </authorList>
    </citation>
    <scope>NUCLEOTIDE SEQUENCE</scope>
    <source>
        <strain evidence="2">JCM 4490</strain>
    </source>
</reference>
<dbReference type="EMBL" id="BMUE01000017">
    <property type="protein sequence ID" value="GGW74379.1"/>
    <property type="molecule type" value="Genomic_DNA"/>
</dbReference>
<dbReference type="Proteomes" id="UP000620224">
    <property type="component" value="Unassembled WGS sequence"/>
</dbReference>
<accession>A0A918JCB9</accession>
<evidence type="ECO:0008006" key="4">
    <source>
        <dbReference type="Google" id="ProtNLM"/>
    </source>
</evidence>
<protein>
    <recommendedName>
        <fullName evidence="4">Secreted protein</fullName>
    </recommendedName>
</protein>
<feature type="signal peptide" evidence="1">
    <location>
        <begin position="1"/>
        <end position="31"/>
    </location>
</feature>
<name>A0A918JCB9_9ACTN</name>
<evidence type="ECO:0000313" key="2">
    <source>
        <dbReference type="EMBL" id="GGW74379.1"/>
    </source>
</evidence>
<keyword evidence="3" id="KW-1185">Reference proteome</keyword>
<organism evidence="2 3">
    <name type="scientific">Streptomyces lucensis JCM 4490</name>
    <dbReference type="NCBI Taxonomy" id="1306176"/>
    <lineage>
        <taxon>Bacteria</taxon>
        <taxon>Bacillati</taxon>
        <taxon>Actinomycetota</taxon>
        <taxon>Actinomycetes</taxon>
        <taxon>Kitasatosporales</taxon>
        <taxon>Streptomycetaceae</taxon>
        <taxon>Streptomyces</taxon>
    </lineage>
</organism>
<comment type="caution">
    <text evidence="2">The sequence shown here is derived from an EMBL/GenBank/DDBJ whole genome shotgun (WGS) entry which is preliminary data.</text>
</comment>
<gene>
    <name evidence="2" type="ORF">GCM10010503_59960</name>
</gene>
<feature type="chain" id="PRO_5037939342" description="Secreted protein" evidence="1">
    <location>
        <begin position="32"/>
        <end position="282"/>
    </location>
</feature>
<dbReference type="RefSeq" id="WP_229816334.1">
    <property type="nucleotide sequence ID" value="NZ_BMUE01000017.1"/>
</dbReference>
<proteinExistence type="predicted"/>
<keyword evidence="1" id="KW-0732">Signal</keyword>
<reference evidence="2" key="2">
    <citation type="submission" date="2020-09" db="EMBL/GenBank/DDBJ databases">
        <authorList>
            <person name="Sun Q."/>
            <person name="Ohkuma M."/>
        </authorList>
    </citation>
    <scope>NUCLEOTIDE SEQUENCE</scope>
    <source>
        <strain evidence="2">JCM 4490</strain>
    </source>
</reference>
<evidence type="ECO:0000313" key="3">
    <source>
        <dbReference type="Proteomes" id="UP000620224"/>
    </source>
</evidence>